<dbReference type="OrthoDB" id="3694882at2"/>
<evidence type="ECO:0000313" key="4">
    <source>
        <dbReference type="Proteomes" id="UP000181980"/>
    </source>
</evidence>
<organism evidence="3 4">
    <name type="scientific">Jiangella alba</name>
    <dbReference type="NCBI Taxonomy" id="561176"/>
    <lineage>
        <taxon>Bacteria</taxon>
        <taxon>Bacillati</taxon>
        <taxon>Actinomycetota</taxon>
        <taxon>Actinomycetes</taxon>
        <taxon>Jiangellales</taxon>
        <taxon>Jiangellaceae</taxon>
        <taxon>Jiangella</taxon>
    </lineage>
</organism>
<feature type="compositionally biased region" description="Acidic residues" evidence="1">
    <location>
        <begin position="1"/>
        <end position="11"/>
    </location>
</feature>
<reference evidence="4" key="1">
    <citation type="submission" date="2016-10" db="EMBL/GenBank/DDBJ databases">
        <authorList>
            <person name="Varghese N."/>
            <person name="Submissions S."/>
        </authorList>
    </citation>
    <scope>NUCLEOTIDE SEQUENCE [LARGE SCALE GENOMIC DNA]</scope>
    <source>
        <strain evidence="4">DSM 45237</strain>
    </source>
</reference>
<keyword evidence="2" id="KW-1133">Transmembrane helix</keyword>
<protein>
    <submittedName>
        <fullName evidence="3">Uncharacterized protein</fullName>
    </submittedName>
</protein>
<feature type="region of interest" description="Disordered" evidence="1">
    <location>
        <begin position="1"/>
        <end position="22"/>
    </location>
</feature>
<feature type="transmembrane region" description="Helical" evidence="2">
    <location>
        <begin position="65"/>
        <end position="87"/>
    </location>
</feature>
<dbReference type="EMBL" id="FNUC01000003">
    <property type="protein sequence ID" value="SEE86566.1"/>
    <property type="molecule type" value="Genomic_DNA"/>
</dbReference>
<keyword evidence="4" id="KW-1185">Reference proteome</keyword>
<evidence type="ECO:0000313" key="3">
    <source>
        <dbReference type="EMBL" id="SEE86566.1"/>
    </source>
</evidence>
<accession>A0A1H5MB88</accession>
<keyword evidence="2" id="KW-0812">Transmembrane</keyword>
<evidence type="ECO:0000256" key="2">
    <source>
        <dbReference type="SAM" id="Phobius"/>
    </source>
</evidence>
<dbReference type="AlphaFoldDB" id="A0A1H5MB88"/>
<evidence type="ECO:0000256" key="1">
    <source>
        <dbReference type="SAM" id="MobiDB-lite"/>
    </source>
</evidence>
<proteinExistence type="predicted"/>
<feature type="transmembrane region" description="Helical" evidence="2">
    <location>
        <begin position="41"/>
        <end position="58"/>
    </location>
</feature>
<sequence length="112" mass="11110">MSGDQPAEDVAPEPSRTPPRRRGAIPAALASLAEGFVRDSLIIGTSTLALVVAVGGLLSGSAGPAITGVVGGVGGAVLLVATVARHWPVGRQWLAIVAVLAVQVGLIAVWTG</sequence>
<dbReference type="Proteomes" id="UP000181980">
    <property type="component" value="Unassembled WGS sequence"/>
</dbReference>
<name>A0A1H5MB88_9ACTN</name>
<dbReference type="RefSeq" id="WP_069111861.1">
    <property type="nucleotide sequence ID" value="NZ_FNUC01000003.1"/>
</dbReference>
<feature type="transmembrane region" description="Helical" evidence="2">
    <location>
        <begin position="93"/>
        <end position="111"/>
    </location>
</feature>
<keyword evidence="2" id="KW-0472">Membrane</keyword>
<gene>
    <name evidence="3" type="ORF">SAMN04488561_3053</name>
</gene>